<evidence type="ECO:0000313" key="3">
    <source>
        <dbReference type="Proteomes" id="UP000478052"/>
    </source>
</evidence>
<dbReference type="EMBL" id="VUJU01005937">
    <property type="protein sequence ID" value="KAF0749872.1"/>
    <property type="molecule type" value="Genomic_DNA"/>
</dbReference>
<reference evidence="2 3" key="1">
    <citation type="submission" date="2019-08" db="EMBL/GenBank/DDBJ databases">
        <title>Whole genome of Aphis craccivora.</title>
        <authorList>
            <person name="Voronova N.V."/>
            <person name="Shulinski R.S."/>
            <person name="Bandarenka Y.V."/>
            <person name="Zhorov D.G."/>
            <person name="Warner D."/>
        </authorList>
    </citation>
    <scope>NUCLEOTIDE SEQUENCE [LARGE SCALE GENOMIC DNA]</scope>
    <source>
        <strain evidence="2">180601</strain>
        <tissue evidence="2">Whole Body</tissue>
    </source>
</reference>
<keyword evidence="3" id="KW-1185">Reference proteome</keyword>
<accession>A0A6G0Y6B3</accession>
<protein>
    <submittedName>
        <fullName evidence="2">Uncharacterized protein</fullName>
    </submittedName>
</protein>
<sequence length="106" mass="11728">MYVCDGSGGGVGLMCIAGCLYLVIFRGDEDNQNVGEHFEKSIVEIAENIEKLLQTNIPITLTAEQQQEHNLCKTSNLCKNGFSVLNHKVADHCHLSSKFRQTLCNT</sequence>
<comment type="caution">
    <text evidence="2">The sequence shown here is derived from an EMBL/GenBank/DDBJ whole genome shotgun (WGS) entry which is preliminary data.</text>
</comment>
<feature type="transmembrane region" description="Helical" evidence="1">
    <location>
        <begin position="6"/>
        <end position="24"/>
    </location>
</feature>
<dbReference type="OrthoDB" id="6627687at2759"/>
<gene>
    <name evidence="2" type="ORF">FWK35_00018417</name>
</gene>
<name>A0A6G0Y6B3_APHCR</name>
<evidence type="ECO:0000313" key="2">
    <source>
        <dbReference type="EMBL" id="KAF0749872.1"/>
    </source>
</evidence>
<dbReference type="Proteomes" id="UP000478052">
    <property type="component" value="Unassembled WGS sequence"/>
</dbReference>
<keyword evidence="1" id="KW-0472">Membrane</keyword>
<keyword evidence="1" id="KW-0812">Transmembrane</keyword>
<dbReference type="AlphaFoldDB" id="A0A6G0Y6B3"/>
<keyword evidence="1" id="KW-1133">Transmembrane helix</keyword>
<evidence type="ECO:0000256" key="1">
    <source>
        <dbReference type="SAM" id="Phobius"/>
    </source>
</evidence>
<proteinExistence type="predicted"/>
<organism evidence="2 3">
    <name type="scientific">Aphis craccivora</name>
    <name type="common">Cowpea aphid</name>
    <dbReference type="NCBI Taxonomy" id="307492"/>
    <lineage>
        <taxon>Eukaryota</taxon>
        <taxon>Metazoa</taxon>
        <taxon>Ecdysozoa</taxon>
        <taxon>Arthropoda</taxon>
        <taxon>Hexapoda</taxon>
        <taxon>Insecta</taxon>
        <taxon>Pterygota</taxon>
        <taxon>Neoptera</taxon>
        <taxon>Paraneoptera</taxon>
        <taxon>Hemiptera</taxon>
        <taxon>Sternorrhyncha</taxon>
        <taxon>Aphidomorpha</taxon>
        <taxon>Aphidoidea</taxon>
        <taxon>Aphididae</taxon>
        <taxon>Aphidini</taxon>
        <taxon>Aphis</taxon>
        <taxon>Aphis</taxon>
    </lineage>
</organism>